<reference evidence="2 3" key="1">
    <citation type="submission" date="2024-05" db="EMBL/GenBank/DDBJ databases">
        <title>Genome Sequence and Characterization of the New Strain Purple Sulfur Bacterium of Genus Thioalkalicoccus.</title>
        <authorList>
            <person name="Bryantseva I.A."/>
            <person name="Kyndt J.A."/>
            <person name="Imhoff J.F."/>
        </authorList>
    </citation>
    <scope>NUCLEOTIDE SEQUENCE [LARGE SCALE GENOMIC DNA]</scope>
    <source>
        <strain evidence="2 3">Um2</strain>
    </source>
</reference>
<gene>
    <name evidence="2" type="ORF">ABC977_02790</name>
</gene>
<comment type="caution">
    <text evidence="2">The sequence shown here is derived from an EMBL/GenBank/DDBJ whole genome shotgun (WGS) entry which is preliminary data.</text>
</comment>
<organism evidence="2 3">
    <name type="scientific">Thioalkalicoccus limnaeus</name>
    <dbReference type="NCBI Taxonomy" id="120681"/>
    <lineage>
        <taxon>Bacteria</taxon>
        <taxon>Pseudomonadati</taxon>
        <taxon>Pseudomonadota</taxon>
        <taxon>Gammaproteobacteria</taxon>
        <taxon>Chromatiales</taxon>
        <taxon>Chromatiaceae</taxon>
        <taxon>Thioalkalicoccus</taxon>
    </lineage>
</organism>
<dbReference type="Proteomes" id="UP001564408">
    <property type="component" value="Unassembled WGS sequence"/>
</dbReference>
<dbReference type="RefSeq" id="WP_369665708.1">
    <property type="nucleotide sequence ID" value="NZ_JBDKXB010000002.1"/>
</dbReference>
<dbReference type="Gene3D" id="1.20.120.10">
    <property type="entry name" value="Cytochrome c/b562"/>
    <property type="match status" value="1"/>
</dbReference>
<evidence type="ECO:0000313" key="3">
    <source>
        <dbReference type="Proteomes" id="UP001564408"/>
    </source>
</evidence>
<evidence type="ECO:0000313" key="2">
    <source>
        <dbReference type="EMBL" id="MEY6431330.1"/>
    </source>
</evidence>
<dbReference type="EMBL" id="JBDKXB010000002">
    <property type="protein sequence ID" value="MEY6431330.1"/>
    <property type="molecule type" value="Genomic_DNA"/>
</dbReference>
<dbReference type="InterPro" id="IPR002321">
    <property type="entry name" value="Cyt_c_II"/>
</dbReference>
<name>A0ABV4BA84_9GAMM</name>
<keyword evidence="1" id="KW-0732">Signal</keyword>
<evidence type="ECO:0008006" key="4">
    <source>
        <dbReference type="Google" id="ProtNLM"/>
    </source>
</evidence>
<accession>A0ABV4BA84</accession>
<sequence length="149" mass="16060">MLRPAILATLLAFAPMAVAQAPAPPADTRYLVEMPELQQQLLRREMQEHLLAYQRILGHLANGELAAAGEVAEQTMGVSTMGKHAAATRGLGGPGRFMPDGMRQMAFGMHEAATDFARVTKEDDLGAALRALQDLTGICAACHMAYRTR</sequence>
<proteinExistence type="predicted"/>
<dbReference type="PROSITE" id="PS51009">
    <property type="entry name" value="CYTCII"/>
    <property type="match status" value="1"/>
</dbReference>
<dbReference type="SUPFAM" id="SSF47175">
    <property type="entry name" value="Cytochromes"/>
    <property type="match status" value="1"/>
</dbReference>
<feature type="chain" id="PRO_5045218007" description="Cytochrome C" evidence="1">
    <location>
        <begin position="20"/>
        <end position="149"/>
    </location>
</feature>
<dbReference type="InterPro" id="IPR010980">
    <property type="entry name" value="Cyt_c/b562"/>
</dbReference>
<evidence type="ECO:0000256" key="1">
    <source>
        <dbReference type="SAM" id="SignalP"/>
    </source>
</evidence>
<keyword evidence="3" id="KW-1185">Reference proteome</keyword>
<protein>
    <recommendedName>
        <fullName evidence="4">Cytochrome C</fullName>
    </recommendedName>
</protein>
<feature type="signal peptide" evidence="1">
    <location>
        <begin position="1"/>
        <end position="19"/>
    </location>
</feature>